<sequence length="124" mass="14186">MSLNIHVIKDKILSENWFVLRNMTYELTRADGSVVRHKREVYDRGNGATVLLYNRHKQTVVLVRQFRVATWVNGNHDGMLIETCAGLLDNDEPEACIRKGEHEKPRGSHRMMPSTGVKITTIIS</sequence>
<dbReference type="Gene3D" id="3.90.79.10">
    <property type="entry name" value="Nucleoside Triphosphate Pyrophosphohydrolase"/>
    <property type="match status" value="1"/>
</dbReference>
<accession>A0A919I2Y8</accession>
<proteinExistence type="predicted"/>
<dbReference type="GO" id="GO:0046872">
    <property type="term" value="F:metal ion binding"/>
    <property type="evidence" value="ECO:0007669"/>
    <property type="project" value="UniProtKB-KW"/>
</dbReference>
<dbReference type="InterPro" id="IPR015797">
    <property type="entry name" value="NUDIX_hydrolase-like_dom_sf"/>
</dbReference>
<evidence type="ECO:0000313" key="3">
    <source>
        <dbReference type="Proteomes" id="UP000655094"/>
    </source>
</evidence>
<organism evidence="2 3">
    <name type="scientific">Klebsiella pneumoniae</name>
    <dbReference type="NCBI Taxonomy" id="573"/>
    <lineage>
        <taxon>Bacteria</taxon>
        <taxon>Pseudomonadati</taxon>
        <taxon>Pseudomonadota</taxon>
        <taxon>Gammaproteobacteria</taxon>
        <taxon>Enterobacterales</taxon>
        <taxon>Enterobacteriaceae</taxon>
        <taxon>Klebsiella/Raoultella group</taxon>
        <taxon>Klebsiella</taxon>
        <taxon>Klebsiella pneumoniae complex</taxon>
    </lineage>
</organism>
<evidence type="ECO:0008006" key="4">
    <source>
        <dbReference type="Google" id="ProtNLM"/>
    </source>
</evidence>
<feature type="binding site" evidence="1">
    <location>
        <position position="85"/>
    </location>
    <ligand>
        <name>Mg(2+)</name>
        <dbReference type="ChEBI" id="CHEBI:18420"/>
        <label>1</label>
    </ligand>
</feature>
<gene>
    <name evidence="2" type="ORF">KPZU09_73680</name>
</gene>
<reference evidence="2" key="1">
    <citation type="submission" date="2020-10" db="EMBL/GenBank/DDBJ databases">
        <title>Genome Sequence of ESBL Producing Zambian Clinical Strains.</title>
        <authorList>
            <person name="Shawa M."/>
            <person name="Furuta Y."/>
            <person name="Simbotwe M."/>
            <person name="Mulenga E."/>
            <person name="Mubanga M."/>
            <person name="Mulenga G."/>
            <person name="Kaile C."/>
            <person name="Zorigt T."/>
            <person name="Hang'ombe B."/>
            <person name="Higashi H."/>
        </authorList>
    </citation>
    <scope>NUCLEOTIDE SEQUENCE</scope>
    <source>
        <strain evidence="2">Zam_UTH_09</strain>
    </source>
</reference>
<comment type="cofactor">
    <cofactor evidence="1">
        <name>Mg(2+)</name>
        <dbReference type="ChEBI" id="CHEBI:18420"/>
    </cofactor>
</comment>
<evidence type="ECO:0000313" key="2">
    <source>
        <dbReference type="EMBL" id="GHK57632.1"/>
    </source>
</evidence>
<dbReference type="EMBL" id="BNFF01000002">
    <property type="protein sequence ID" value="GHK57632.1"/>
    <property type="molecule type" value="Genomic_DNA"/>
</dbReference>
<comment type="caution">
    <text evidence="2">The sequence shown here is derived from an EMBL/GenBank/DDBJ whole genome shotgun (WGS) entry which is preliminary data.</text>
</comment>
<dbReference type="InterPro" id="IPR004385">
    <property type="entry name" value="NDP_pyrophosphatase"/>
</dbReference>
<keyword evidence="1" id="KW-0479">Metal-binding</keyword>
<dbReference type="SUPFAM" id="SSF55811">
    <property type="entry name" value="Nudix"/>
    <property type="match status" value="1"/>
</dbReference>
<dbReference type="GO" id="GO:0016818">
    <property type="term" value="F:hydrolase activity, acting on acid anhydrides, in phosphorus-containing anhydrides"/>
    <property type="evidence" value="ECO:0007669"/>
    <property type="project" value="InterPro"/>
</dbReference>
<dbReference type="Proteomes" id="UP000655094">
    <property type="component" value="Unassembled WGS sequence"/>
</dbReference>
<keyword evidence="1" id="KW-0460">Magnesium</keyword>
<name>A0A919I2Y8_KLEPN</name>
<evidence type="ECO:0000256" key="1">
    <source>
        <dbReference type="PIRSR" id="PIRSR604385-2"/>
    </source>
</evidence>
<protein>
    <recommendedName>
        <fullName evidence="4">GDP-mannose pyrophosphatase NudK</fullName>
    </recommendedName>
</protein>
<dbReference type="AlphaFoldDB" id="A0A919I2Y8"/>
<dbReference type="NCBIfam" id="TIGR00052">
    <property type="entry name" value="nudix-type nucleoside diphosphatase, YffH/AdpP family"/>
    <property type="match status" value="1"/>
</dbReference>